<dbReference type="GO" id="GO:0016020">
    <property type="term" value="C:membrane"/>
    <property type="evidence" value="ECO:0007669"/>
    <property type="project" value="UniProtKB-SubCell"/>
</dbReference>
<dbReference type="InterPro" id="IPR013783">
    <property type="entry name" value="Ig-like_fold"/>
</dbReference>
<keyword evidence="2" id="KW-0812">Transmembrane</keyword>
<keyword evidence="3" id="KW-1133">Transmembrane helix</keyword>
<evidence type="ECO:0000313" key="6">
    <source>
        <dbReference type="EMBL" id="AWV91060.1"/>
    </source>
</evidence>
<name>A0A2Z4FQ62_9DELT</name>
<keyword evidence="4" id="KW-0472">Membrane</keyword>
<dbReference type="Gene3D" id="2.60.40.10">
    <property type="entry name" value="Immunoglobulins"/>
    <property type="match status" value="1"/>
</dbReference>
<comment type="subcellular location">
    <subcellularLocation>
        <location evidence="1">Membrane</location>
        <topology evidence="1">Single-pass membrane protein</topology>
    </subcellularLocation>
</comment>
<dbReference type="PANTHER" id="PTHR21419:SF30">
    <property type="entry name" value="IG-LIKE DOMAIN-CONTAINING PROTEIN"/>
    <property type="match status" value="1"/>
</dbReference>
<dbReference type="InterPro" id="IPR011635">
    <property type="entry name" value="CARDB"/>
</dbReference>
<dbReference type="InterPro" id="IPR045232">
    <property type="entry name" value="FAM234"/>
</dbReference>
<dbReference type="OrthoDB" id="5380843at2"/>
<sequence>MKTLLPGHLMCLRSSVLVGLCIALLAGCGECGEGKGSGSTLPGEDVGSDVTVGGDDVGDLDVSEPDGASDQDTRDVQDDVGETCAPENRCAELCCASDQLCLRDQCVLPGAECAHNLECAEGDICEPSMGRCIPDPGVVCTYQPETEIFDPAVTLAWTDREDVVMPAFNQVMMTPSVIDLNEDEIPDIIFATFDGSNGNAGIEHGILRAIDGQTYAPIFDLTDAARRVSGIASLAAGDIDNDGRVELVALKPGANGMIVFDDYSTDWEVMWEVGGLSVARGGPALADLDADGEVELVIANRVYDAATGELRCVATGLSASAEKSAIADLTGDGRLEVIATSGAFKYEPQDGVCPHLYRYEDGSGFPAVGDFGTFVDGQREFGVLDGVPEIVTVSTAATEQIVLHNGQTGETIWKATFPAADHPKGFTEAQCSRITGGGPPTISDFDGDGAPEVGTAGACYYVVIDTDGTMLWKHESQDFSSRTTGSSVFDFQGDGKAEVVYADECFLRVYDGTTGDVLFKQSHSSGTTREIPIIADVDNDFHADIVFISNDYKGETLCQRTWEDYDAVDGPKHGISVVKDAQNRWVSTRPLWNQHTYHVTNVCDGRRPFDDCPGRIDKAGAIPIGEVSNWTVPGLNNYRQNVQGEGLFNAPDLAITNLATDCQAGDGLTFRITVANLGTRGVPAGANIAVYGSVDGAEQYLTTLTTTEALAPGGAQTLTYVWTDAPDPNGKTVNVRAIADADEDGAGQHFECNEDNNEMQNQASCACEENRDCSPGEFCATTGECLPMDG</sequence>
<keyword evidence="7" id="KW-1185">Reference proteome</keyword>
<dbReference type="RefSeq" id="WP_111336964.1">
    <property type="nucleotide sequence ID" value="NZ_CP030032.1"/>
</dbReference>
<dbReference type="InterPro" id="IPR028994">
    <property type="entry name" value="Integrin_alpha_N"/>
</dbReference>
<feature type="compositionally biased region" description="Low complexity" evidence="5">
    <location>
        <begin position="43"/>
        <end position="54"/>
    </location>
</feature>
<evidence type="ECO:0000256" key="1">
    <source>
        <dbReference type="ARBA" id="ARBA00004167"/>
    </source>
</evidence>
<evidence type="ECO:0000256" key="3">
    <source>
        <dbReference type="ARBA" id="ARBA00022989"/>
    </source>
</evidence>
<protein>
    <submittedName>
        <fullName evidence="6">Uncharacterized protein</fullName>
    </submittedName>
</protein>
<proteinExistence type="predicted"/>
<organism evidence="6 7">
    <name type="scientific">Bradymonas sediminis</name>
    <dbReference type="NCBI Taxonomy" id="1548548"/>
    <lineage>
        <taxon>Bacteria</taxon>
        <taxon>Deltaproteobacteria</taxon>
        <taxon>Bradymonadales</taxon>
        <taxon>Bradymonadaceae</taxon>
        <taxon>Bradymonas</taxon>
    </lineage>
</organism>
<dbReference type="SUPFAM" id="SSF69318">
    <property type="entry name" value="Integrin alpha N-terminal domain"/>
    <property type="match status" value="2"/>
</dbReference>
<feature type="region of interest" description="Disordered" evidence="5">
    <location>
        <begin position="35"/>
        <end position="80"/>
    </location>
</feature>
<evidence type="ECO:0000256" key="2">
    <source>
        <dbReference type="ARBA" id="ARBA00022692"/>
    </source>
</evidence>
<reference evidence="6 7" key="1">
    <citation type="submission" date="2018-06" db="EMBL/GenBank/DDBJ databases">
        <title>Lujinxingia sediminis gen. nov. sp. nov., a new facultative anaerobic member of the class Deltaproteobacteria, and proposal of Lujinxingaceae fam. nov.</title>
        <authorList>
            <person name="Guo L.-Y."/>
            <person name="Li C.-M."/>
            <person name="Wang S."/>
            <person name="Du Z.-J."/>
        </authorList>
    </citation>
    <scope>NUCLEOTIDE SEQUENCE [LARGE SCALE GENOMIC DNA]</scope>
    <source>
        <strain evidence="6 7">FA350</strain>
    </source>
</reference>
<dbReference type="PROSITE" id="PS51257">
    <property type="entry name" value="PROKAR_LIPOPROTEIN"/>
    <property type="match status" value="1"/>
</dbReference>
<accession>A0A2Z4FQ62</accession>
<evidence type="ECO:0000256" key="5">
    <source>
        <dbReference type="SAM" id="MobiDB-lite"/>
    </source>
</evidence>
<dbReference type="Gene3D" id="2.130.10.130">
    <property type="entry name" value="Integrin alpha, N-terminal"/>
    <property type="match status" value="1"/>
</dbReference>
<dbReference type="AlphaFoldDB" id="A0A2Z4FQ62"/>
<evidence type="ECO:0000313" key="7">
    <source>
        <dbReference type="Proteomes" id="UP000249799"/>
    </source>
</evidence>
<dbReference type="Proteomes" id="UP000249799">
    <property type="component" value="Chromosome"/>
</dbReference>
<dbReference type="PANTHER" id="PTHR21419">
    <property type="match status" value="1"/>
</dbReference>
<dbReference type="EMBL" id="CP030032">
    <property type="protein sequence ID" value="AWV91060.1"/>
    <property type="molecule type" value="Genomic_DNA"/>
</dbReference>
<evidence type="ECO:0000256" key="4">
    <source>
        <dbReference type="ARBA" id="ARBA00023136"/>
    </source>
</evidence>
<gene>
    <name evidence="6" type="ORF">DN745_17675</name>
</gene>
<dbReference type="KEGG" id="bsed:DN745_17675"/>
<dbReference type="Pfam" id="PF07705">
    <property type="entry name" value="CARDB"/>
    <property type="match status" value="1"/>
</dbReference>
<feature type="compositionally biased region" description="Acidic residues" evidence="5">
    <location>
        <begin position="56"/>
        <end position="69"/>
    </location>
</feature>